<dbReference type="InterPro" id="IPR050659">
    <property type="entry name" value="Peptidase_M24B"/>
</dbReference>
<dbReference type="CDD" id="cd01092">
    <property type="entry name" value="APP-like"/>
    <property type="match status" value="1"/>
</dbReference>
<dbReference type="AlphaFoldDB" id="A0A840PKQ6"/>
<keyword evidence="7" id="KW-1185">Reference proteome</keyword>
<dbReference type="InterPro" id="IPR001131">
    <property type="entry name" value="Peptidase_M24B_aminopep-P_CS"/>
</dbReference>
<proteinExistence type="inferred from homology"/>
<gene>
    <name evidence="6" type="ORF">HNR36_001391</name>
</gene>
<dbReference type="GO" id="GO:0046872">
    <property type="term" value="F:metal ion binding"/>
    <property type="evidence" value="ECO:0007669"/>
    <property type="project" value="UniProtKB-KW"/>
</dbReference>
<dbReference type="InterPro" id="IPR029149">
    <property type="entry name" value="Creatin/AminoP/Spt16_N"/>
</dbReference>
<dbReference type="SUPFAM" id="SSF53092">
    <property type="entry name" value="Creatinase/prolidase N-terminal domain"/>
    <property type="match status" value="1"/>
</dbReference>
<dbReference type="InterPro" id="IPR000587">
    <property type="entry name" value="Creatinase_N"/>
</dbReference>
<organism evidence="6 7">
    <name type="scientific">Ureibacillus thermosphaericus</name>
    <dbReference type="NCBI Taxonomy" id="51173"/>
    <lineage>
        <taxon>Bacteria</taxon>
        <taxon>Bacillati</taxon>
        <taxon>Bacillota</taxon>
        <taxon>Bacilli</taxon>
        <taxon>Bacillales</taxon>
        <taxon>Caryophanaceae</taxon>
        <taxon>Ureibacillus</taxon>
    </lineage>
</organism>
<dbReference type="InterPro" id="IPR000994">
    <property type="entry name" value="Pept_M24"/>
</dbReference>
<dbReference type="PANTHER" id="PTHR46112">
    <property type="entry name" value="AMINOPEPTIDASE"/>
    <property type="match status" value="1"/>
</dbReference>
<dbReference type="SUPFAM" id="SSF55920">
    <property type="entry name" value="Creatinase/aminopeptidase"/>
    <property type="match status" value="1"/>
</dbReference>
<feature type="domain" description="Peptidase M24" evidence="4">
    <location>
        <begin position="141"/>
        <end position="345"/>
    </location>
</feature>
<evidence type="ECO:0000256" key="2">
    <source>
        <dbReference type="ARBA" id="ARBA00022801"/>
    </source>
</evidence>
<evidence type="ECO:0000259" key="4">
    <source>
        <dbReference type="Pfam" id="PF00557"/>
    </source>
</evidence>
<dbReference type="InterPro" id="IPR036005">
    <property type="entry name" value="Creatinase/aminopeptidase-like"/>
</dbReference>
<protein>
    <submittedName>
        <fullName evidence="6">Xaa-Pro dipeptidase</fullName>
        <ecNumber evidence="6">3.4.13.9</ecNumber>
    </submittedName>
</protein>
<comment type="similarity">
    <text evidence="3">Belongs to the peptidase M24B family.</text>
</comment>
<keyword evidence="6" id="KW-0224">Dipeptidase</keyword>
<dbReference type="Gene3D" id="3.40.350.10">
    <property type="entry name" value="Creatinase/prolidase N-terminal domain"/>
    <property type="match status" value="1"/>
</dbReference>
<dbReference type="Pfam" id="PF01321">
    <property type="entry name" value="Creatinase_N"/>
    <property type="match status" value="1"/>
</dbReference>
<accession>A0A840PKQ6</accession>
<evidence type="ECO:0000256" key="3">
    <source>
        <dbReference type="RuleBase" id="RU000590"/>
    </source>
</evidence>
<dbReference type="Gene3D" id="3.90.230.10">
    <property type="entry name" value="Creatinase/methionine aminopeptidase superfamily"/>
    <property type="match status" value="1"/>
</dbReference>
<dbReference type="RefSeq" id="WP_168412293.1">
    <property type="nucleotide sequence ID" value="NZ_JAAXPW010000013.1"/>
</dbReference>
<dbReference type="EMBL" id="JACHGZ010000013">
    <property type="protein sequence ID" value="MBB5149005.1"/>
    <property type="molecule type" value="Genomic_DNA"/>
</dbReference>
<keyword evidence="2 6" id="KW-0378">Hydrolase</keyword>
<dbReference type="EC" id="3.4.13.9" evidence="6"/>
<evidence type="ECO:0000313" key="7">
    <source>
        <dbReference type="Proteomes" id="UP000557217"/>
    </source>
</evidence>
<evidence type="ECO:0000259" key="5">
    <source>
        <dbReference type="Pfam" id="PF01321"/>
    </source>
</evidence>
<dbReference type="PANTHER" id="PTHR46112:SF3">
    <property type="entry name" value="AMINOPEPTIDASE YPDF"/>
    <property type="match status" value="1"/>
</dbReference>
<dbReference type="Pfam" id="PF00557">
    <property type="entry name" value="Peptidase_M24"/>
    <property type="match status" value="1"/>
</dbReference>
<name>A0A840PKQ6_URETH</name>
<comment type="caution">
    <text evidence="6">The sequence shown here is derived from an EMBL/GenBank/DDBJ whole genome shotgun (WGS) entry which is preliminary data.</text>
</comment>
<keyword evidence="6" id="KW-0645">Protease</keyword>
<dbReference type="PROSITE" id="PS00491">
    <property type="entry name" value="PROLINE_PEPTIDASE"/>
    <property type="match status" value="1"/>
</dbReference>
<reference evidence="6 7" key="1">
    <citation type="submission" date="2020-08" db="EMBL/GenBank/DDBJ databases">
        <title>Genomic Encyclopedia of Type Strains, Phase IV (KMG-IV): sequencing the most valuable type-strain genomes for metagenomic binning, comparative biology and taxonomic classification.</title>
        <authorList>
            <person name="Goeker M."/>
        </authorList>
    </citation>
    <scope>NUCLEOTIDE SEQUENCE [LARGE SCALE GENOMIC DNA]</scope>
    <source>
        <strain evidence="6 7">DSM 10633</strain>
    </source>
</reference>
<evidence type="ECO:0000256" key="1">
    <source>
        <dbReference type="ARBA" id="ARBA00022723"/>
    </source>
</evidence>
<feature type="domain" description="Creatinase N-terminal" evidence="5">
    <location>
        <begin position="6"/>
        <end position="133"/>
    </location>
</feature>
<keyword evidence="1 3" id="KW-0479">Metal-binding</keyword>
<evidence type="ECO:0000313" key="6">
    <source>
        <dbReference type="EMBL" id="MBB5149005.1"/>
    </source>
</evidence>
<sequence>MEYQQRIQKAQQLLEEQNIDALIVTSPPNFFYFSGTWLDSHERLQAIVIKKSGPPIMVIHEMAKEEIRNLSLFESIFWKDGEHSIEILNSNLPKSGIVSIDNQWPSQNLIQLMRLNPNIHFVESTNVIGKLRLYKDQLEIELLRKSGSIADDVMEKAIAFIEPGKTEIEVVNEIKRLFKTHNVETLSFPPIVGAGKNGAIPHHQADETIISEGDMVVIDLGGIKDHYCSDMTRTIVVGKKVSDEMKEIYNIVKLAQEEAVKAVKPGVPIKEIDKKARDIITKAGYGKQFTHRTGHGIGIEVHEEPFITNKNMQLLEEGMVISIEPGIYIDGKFGVRIENIVLVTKDGCESFNHYTRELICKC</sequence>
<dbReference type="GO" id="GO:0102009">
    <property type="term" value="F:proline dipeptidase activity"/>
    <property type="evidence" value="ECO:0007669"/>
    <property type="project" value="UniProtKB-EC"/>
</dbReference>
<dbReference type="Proteomes" id="UP000557217">
    <property type="component" value="Unassembled WGS sequence"/>
</dbReference>